<evidence type="ECO:0000313" key="1">
    <source>
        <dbReference type="EMBL" id="HET98738.1"/>
    </source>
</evidence>
<reference evidence="1" key="1">
    <citation type="journal article" date="2020" name="mSystems">
        <title>Genome- and Community-Level Interaction Insights into Carbon Utilization and Element Cycling Functions of Hydrothermarchaeota in Hydrothermal Sediment.</title>
        <authorList>
            <person name="Zhou Z."/>
            <person name="Liu Y."/>
            <person name="Xu W."/>
            <person name="Pan J."/>
            <person name="Luo Z.H."/>
            <person name="Li M."/>
        </authorList>
    </citation>
    <scope>NUCLEOTIDE SEQUENCE [LARGE SCALE GENOMIC DNA]</scope>
    <source>
        <strain evidence="1">SpSt-1224</strain>
    </source>
</reference>
<comment type="caution">
    <text evidence="1">The sequence shown here is derived from an EMBL/GenBank/DDBJ whole genome shotgun (WGS) entry which is preliminary data.</text>
</comment>
<sequence>MSSEKKFPQGMKPLGPEGFRFSCNPQVPCFTRCCRKLELVLYPYDILRLKQRLRITSEEFLERYTGVVEGQNPFFPSVVLRMLPNAEYTCPFLDPAAGCTVYSDRPSACRTYPLERAVDRRPEAGRAKEFYFLVRHDYCLGHDQDRQWSVKEWLADQRLLPYNAMADRWAEMDTLFASNPWRGEGAAGPRQLLAFMICYNVDRFRDYVRDHDLLRRAGLDKARRRAIALDDEALLAFGFDWLQNLLTSR</sequence>
<organism evidence="1">
    <name type="scientific">Desulfurivibrio alkaliphilus</name>
    <dbReference type="NCBI Taxonomy" id="427923"/>
    <lineage>
        <taxon>Bacteria</taxon>
        <taxon>Pseudomonadati</taxon>
        <taxon>Thermodesulfobacteriota</taxon>
        <taxon>Desulfobulbia</taxon>
        <taxon>Desulfobulbales</taxon>
        <taxon>Desulfobulbaceae</taxon>
        <taxon>Desulfurivibrio</taxon>
    </lineage>
</organism>
<proteinExistence type="predicted"/>
<dbReference type="PANTHER" id="PTHR35866">
    <property type="entry name" value="PUTATIVE-RELATED"/>
    <property type="match status" value="1"/>
</dbReference>
<gene>
    <name evidence="1" type="ORF">ENN98_08695</name>
</gene>
<dbReference type="InterPro" id="IPR005358">
    <property type="entry name" value="Puta_zinc/iron-chelating_dom"/>
</dbReference>
<dbReference type="EMBL" id="DSDS01000195">
    <property type="protein sequence ID" value="HET98738.1"/>
    <property type="molecule type" value="Genomic_DNA"/>
</dbReference>
<accession>A0A7C2XWJ5</accession>
<dbReference type="AlphaFoldDB" id="A0A7C2XWJ5"/>
<dbReference type="Proteomes" id="UP000885986">
    <property type="component" value="Unassembled WGS sequence"/>
</dbReference>
<dbReference type="Pfam" id="PF03692">
    <property type="entry name" value="CxxCxxCC"/>
    <property type="match status" value="1"/>
</dbReference>
<name>A0A7C2XWJ5_9BACT</name>
<dbReference type="PANTHER" id="PTHR35866:SF1">
    <property type="entry name" value="YKGJ FAMILY CYSTEINE CLUSTER PROTEIN"/>
    <property type="match status" value="1"/>
</dbReference>
<protein>
    <submittedName>
        <fullName evidence="1">YkgJ family cysteine cluster protein</fullName>
    </submittedName>
</protein>